<dbReference type="InterPro" id="IPR015424">
    <property type="entry name" value="PyrdxlP-dep_Trfase"/>
</dbReference>
<dbReference type="GO" id="GO:0000271">
    <property type="term" value="P:polysaccharide biosynthetic process"/>
    <property type="evidence" value="ECO:0007669"/>
    <property type="project" value="TreeGrafter"/>
</dbReference>
<dbReference type="PANTHER" id="PTHR30244:SF34">
    <property type="entry name" value="DTDP-4-AMINO-4,6-DIDEOXYGALACTOSE TRANSAMINASE"/>
    <property type="match status" value="1"/>
</dbReference>
<organism evidence="3 4">
    <name type="scientific">Bradyrhizobium elkanii</name>
    <dbReference type="NCBI Taxonomy" id="29448"/>
    <lineage>
        <taxon>Bacteria</taxon>
        <taxon>Pseudomonadati</taxon>
        <taxon>Pseudomonadota</taxon>
        <taxon>Alphaproteobacteria</taxon>
        <taxon>Hyphomicrobiales</taxon>
        <taxon>Nitrobacteraceae</taxon>
        <taxon>Bradyrhizobium</taxon>
    </lineage>
</organism>
<evidence type="ECO:0000256" key="2">
    <source>
        <dbReference type="RuleBase" id="RU004508"/>
    </source>
</evidence>
<sequence length="455" mass="49461">MSMVKAPTIASRPRLAIDGGDPIVRKGHMMMSRWPRLDRSDLDAVIRQLESGLFTEMASTARVHEFEAEMAMMAGTRYALAVNSGTAALHCAVAGLGLQSGDEVIVPALAYIACAAAVLHHQAIPVFADVDPVTYNVTADSVEKAITPRSRAIMAVHLHGLPCDIEAICEVGRRHGIPVIEDFSQAVGATYRDRPVGGLADVGAASLMAGKNLPSAGEAGVLVTNKREIRNRAAAVKAFSEVVKVDGSYGLIGATMGWNYRINLLSAVMVSRQLFHLERYTELRQQGAARLDSTLSAIRGFTPPFVPQDRQHCYHMYRFKFDPAAAGLSISIDQAHEALKRAFHAEGLFLVEFQNQPLAGHDLIRQRVGYGRGCPWRCHGREDIDYSIEQFPGALQAIRDSLVVGMPSQAVLANPEVIDAYVAAFEKFASSMRIFERFAASLPASAPWSTAARMF</sequence>
<protein>
    <submittedName>
        <fullName evidence="3">dTDP-4-amino-4,6-dideoxygalactose transaminase</fullName>
    </submittedName>
</protein>
<dbReference type="Pfam" id="PF01041">
    <property type="entry name" value="DegT_DnrJ_EryC1"/>
    <property type="match status" value="1"/>
</dbReference>
<comment type="similarity">
    <text evidence="1 2">Belongs to the DegT/DnrJ/EryC1 family.</text>
</comment>
<dbReference type="GO" id="GO:0008483">
    <property type="term" value="F:transaminase activity"/>
    <property type="evidence" value="ECO:0007669"/>
    <property type="project" value="TreeGrafter"/>
</dbReference>
<dbReference type="EMBL" id="JAFICZ010000001">
    <property type="protein sequence ID" value="MBP1293552.1"/>
    <property type="molecule type" value="Genomic_DNA"/>
</dbReference>
<dbReference type="InterPro" id="IPR015422">
    <property type="entry name" value="PyrdxlP-dep_Trfase_small"/>
</dbReference>
<dbReference type="SUPFAM" id="SSF53383">
    <property type="entry name" value="PLP-dependent transferases"/>
    <property type="match status" value="1"/>
</dbReference>
<gene>
    <name evidence="3" type="ORF">JOH49_003305</name>
</gene>
<comment type="caution">
    <text evidence="3">The sequence shown here is derived from an EMBL/GenBank/DDBJ whole genome shotgun (WGS) entry which is preliminary data.</text>
</comment>
<name>A0A8I1Y5I5_BRAEL</name>
<dbReference type="AlphaFoldDB" id="A0A8I1Y5I5"/>
<proteinExistence type="inferred from homology"/>
<dbReference type="Gene3D" id="3.90.1150.10">
    <property type="entry name" value="Aspartate Aminotransferase, domain 1"/>
    <property type="match status" value="1"/>
</dbReference>
<dbReference type="InterPro" id="IPR015421">
    <property type="entry name" value="PyrdxlP-dep_Trfase_major"/>
</dbReference>
<dbReference type="PANTHER" id="PTHR30244">
    <property type="entry name" value="TRANSAMINASE"/>
    <property type="match status" value="1"/>
</dbReference>
<dbReference type="GO" id="GO:0030170">
    <property type="term" value="F:pyridoxal phosphate binding"/>
    <property type="evidence" value="ECO:0007669"/>
    <property type="project" value="TreeGrafter"/>
</dbReference>
<dbReference type="Gene3D" id="3.40.640.10">
    <property type="entry name" value="Type I PLP-dependent aspartate aminotransferase-like (Major domain)"/>
    <property type="match status" value="1"/>
</dbReference>
<evidence type="ECO:0000313" key="4">
    <source>
        <dbReference type="Proteomes" id="UP000673383"/>
    </source>
</evidence>
<accession>A0A8I1Y5I5</accession>
<dbReference type="Proteomes" id="UP000673383">
    <property type="component" value="Unassembled WGS sequence"/>
</dbReference>
<dbReference type="InterPro" id="IPR000653">
    <property type="entry name" value="DegT/StrS_aminotransferase"/>
</dbReference>
<keyword evidence="2" id="KW-0663">Pyridoxal phosphate</keyword>
<evidence type="ECO:0000256" key="1">
    <source>
        <dbReference type="ARBA" id="ARBA00037999"/>
    </source>
</evidence>
<evidence type="ECO:0000313" key="3">
    <source>
        <dbReference type="EMBL" id="MBP1293552.1"/>
    </source>
</evidence>
<reference evidence="3" key="1">
    <citation type="submission" date="2021-02" db="EMBL/GenBank/DDBJ databases">
        <title>Genomic Encyclopedia of Type Strains, Phase IV (KMG-V): Genome sequencing to study the core and pangenomes of soil and plant-associated prokaryotes.</title>
        <authorList>
            <person name="Whitman W."/>
        </authorList>
    </citation>
    <scope>NUCLEOTIDE SEQUENCE</scope>
    <source>
        <strain evidence="3">USDA 406</strain>
    </source>
</reference>